<protein>
    <recommendedName>
        <fullName evidence="3">Endonuclease/exonuclease/phosphatase domain-containing protein</fullName>
    </recommendedName>
</protein>
<evidence type="ECO:0008006" key="3">
    <source>
        <dbReference type="Google" id="ProtNLM"/>
    </source>
</evidence>
<accession>A0AAV9C5D3</accession>
<name>A0AAV9C5D3_ACOCL</name>
<dbReference type="SUPFAM" id="SSF56219">
    <property type="entry name" value="DNase I-like"/>
    <property type="match status" value="1"/>
</dbReference>
<dbReference type="AlphaFoldDB" id="A0AAV9C5D3"/>
<dbReference type="Gene3D" id="3.60.10.10">
    <property type="entry name" value="Endonuclease/exonuclease/phosphatase"/>
    <property type="match status" value="1"/>
</dbReference>
<evidence type="ECO:0000313" key="2">
    <source>
        <dbReference type="Proteomes" id="UP001180020"/>
    </source>
</evidence>
<comment type="caution">
    <text evidence="1">The sequence shown here is derived from an EMBL/GenBank/DDBJ whole genome shotgun (WGS) entry which is preliminary data.</text>
</comment>
<dbReference type="EMBL" id="JAUJYO010000021">
    <property type="protein sequence ID" value="KAK1283428.1"/>
    <property type="molecule type" value="Genomic_DNA"/>
</dbReference>
<sequence>MELLSFSNQYIHCKIIPAKGDIPSYFITVIYASNSSNERNSLWGDLEILAGSANLSKWMVGEDFNEVRYAHEKLGGCPPHIRSLSRFNNCIEACHLQDLWGSDSSFSWCNNKDARIASKLDHVLVNLQWMLEHTDSFYYALPPGLSDHSALQVTVCPAFISGPKPFKCFSAWEAHPQFEQVIRHAWDRSF</sequence>
<keyword evidence="2" id="KW-1185">Reference proteome</keyword>
<proteinExistence type="predicted"/>
<dbReference type="InterPro" id="IPR036691">
    <property type="entry name" value="Endo/exonu/phosph_ase_sf"/>
</dbReference>
<dbReference type="PANTHER" id="PTHR33710:SF13">
    <property type="entry name" value="ENDONUCLEASE_EXONUCLEASE_PHOSPHATASE FAMILY PROTEIN"/>
    <property type="match status" value="1"/>
</dbReference>
<dbReference type="Proteomes" id="UP001180020">
    <property type="component" value="Unassembled WGS sequence"/>
</dbReference>
<evidence type="ECO:0000313" key="1">
    <source>
        <dbReference type="EMBL" id="KAK1283428.1"/>
    </source>
</evidence>
<reference evidence="1" key="2">
    <citation type="submission" date="2023-06" db="EMBL/GenBank/DDBJ databases">
        <authorList>
            <person name="Ma L."/>
            <person name="Liu K.-W."/>
            <person name="Li Z."/>
            <person name="Hsiao Y.-Y."/>
            <person name="Qi Y."/>
            <person name="Fu T."/>
            <person name="Tang G."/>
            <person name="Zhang D."/>
            <person name="Sun W.-H."/>
            <person name="Liu D.-K."/>
            <person name="Li Y."/>
            <person name="Chen G.-Z."/>
            <person name="Liu X.-D."/>
            <person name="Liao X.-Y."/>
            <person name="Jiang Y.-T."/>
            <person name="Yu X."/>
            <person name="Hao Y."/>
            <person name="Huang J."/>
            <person name="Zhao X.-W."/>
            <person name="Ke S."/>
            <person name="Chen Y.-Y."/>
            <person name="Wu W.-L."/>
            <person name="Hsu J.-L."/>
            <person name="Lin Y.-F."/>
            <person name="Huang M.-D."/>
            <person name="Li C.-Y."/>
            <person name="Huang L."/>
            <person name="Wang Z.-W."/>
            <person name="Zhao X."/>
            <person name="Zhong W.-Y."/>
            <person name="Peng D.-H."/>
            <person name="Ahmad S."/>
            <person name="Lan S."/>
            <person name="Zhang J.-S."/>
            <person name="Tsai W.-C."/>
            <person name="Van De Peer Y."/>
            <person name="Liu Z.-J."/>
        </authorList>
    </citation>
    <scope>NUCLEOTIDE SEQUENCE</scope>
    <source>
        <strain evidence="1">CP</strain>
        <tissue evidence="1">Leaves</tissue>
    </source>
</reference>
<gene>
    <name evidence="1" type="ORF">QJS10_CPB21g01609</name>
</gene>
<organism evidence="1 2">
    <name type="scientific">Acorus calamus</name>
    <name type="common">Sweet flag</name>
    <dbReference type="NCBI Taxonomy" id="4465"/>
    <lineage>
        <taxon>Eukaryota</taxon>
        <taxon>Viridiplantae</taxon>
        <taxon>Streptophyta</taxon>
        <taxon>Embryophyta</taxon>
        <taxon>Tracheophyta</taxon>
        <taxon>Spermatophyta</taxon>
        <taxon>Magnoliopsida</taxon>
        <taxon>Liliopsida</taxon>
        <taxon>Acoraceae</taxon>
        <taxon>Acorus</taxon>
    </lineage>
</organism>
<dbReference type="PANTHER" id="PTHR33710">
    <property type="entry name" value="BNAC02G09200D PROTEIN"/>
    <property type="match status" value="1"/>
</dbReference>
<reference evidence="1" key="1">
    <citation type="journal article" date="2023" name="Nat. Commun.">
        <title>Diploid and tetraploid genomes of Acorus and the evolution of monocots.</title>
        <authorList>
            <person name="Ma L."/>
            <person name="Liu K.W."/>
            <person name="Li Z."/>
            <person name="Hsiao Y.Y."/>
            <person name="Qi Y."/>
            <person name="Fu T."/>
            <person name="Tang G.D."/>
            <person name="Zhang D."/>
            <person name="Sun W.H."/>
            <person name="Liu D.K."/>
            <person name="Li Y."/>
            <person name="Chen G.Z."/>
            <person name="Liu X.D."/>
            <person name="Liao X.Y."/>
            <person name="Jiang Y.T."/>
            <person name="Yu X."/>
            <person name="Hao Y."/>
            <person name="Huang J."/>
            <person name="Zhao X.W."/>
            <person name="Ke S."/>
            <person name="Chen Y.Y."/>
            <person name="Wu W.L."/>
            <person name="Hsu J.L."/>
            <person name="Lin Y.F."/>
            <person name="Huang M.D."/>
            <person name="Li C.Y."/>
            <person name="Huang L."/>
            <person name="Wang Z.W."/>
            <person name="Zhao X."/>
            <person name="Zhong W.Y."/>
            <person name="Peng D.H."/>
            <person name="Ahmad S."/>
            <person name="Lan S."/>
            <person name="Zhang J.S."/>
            <person name="Tsai W.C."/>
            <person name="Van de Peer Y."/>
            <person name="Liu Z.J."/>
        </authorList>
    </citation>
    <scope>NUCLEOTIDE SEQUENCE</scope>
    <source>
        <strain evidence="1">CP</strain>
    </source>
</reference>